<dbReference type="CDD" id="cd07332">
    <property type="entry name" value="M48C_Oma1_like"/>
    <property type="match status" value="1"/>
</dbReference>
<evidence type="ECO:0000256" key="1">
    <source>
        <dbReference type="ARBA" id="ARBA00022670"/>
    </source>
</evidence>
<dbReference type="OrthoDB" id="9810445at2"/>
<dbReference type="Pfam" id="PF01435">
    <property type="entry name" value="Peptidase_M48"/>
    <property type="match status" value="1"/>
</dbReference>
<evidence type="ECO:0000256" key="5">
    <source>
        <dbReference type="ARBA" id="ARBA00023049"/>
    </source>
</evidence>
<evidence type="ECO:0000259" key="9">
    <source>
        <dbReference type="Pfam" id="PF23368"/>
    </source>
</evidence>
<comment type="cofactor">
    <cofactor evidence="6">
        <name>Zn(2+)</name>
        <dbReference type="ChEBI" id="CHEBI:29105"/>
    </cofactor>
    <text evidence="6">Binds 1 zinc ion per subunit.</text>
</comment>
<dbReference type="AlphaFoldDB" id="A0A4R3J2K8"/>
<dbReference type="EMBL" id="SLZU01000025">
    <property type="protein sequence ID" value="TCS58451.1"/>
    <property type="molecule type" value="Genomic_DNA"/>
</dbReference>
<proteinExistence type="inferred from homology"/>
<feature type="transmembrane region" description="Helical" evidence="7">
    <location>
        <begin position="255"/>
        <end position="278"/>
    </location>
</feature>
<dbReference type="GO" id="GO:0016020">
    <property type="term" value="C:membrane"/>
    <property type="evidence" value="ECO:0007669"/>
    <property type="project" value="TreeGrafter"/>
</dbReference>
<feature type="domain" description="Peptidase M48" evidence="8">
    <location>
        <begin position="179"/>
        <end position="348"/>
    </location>
</feature>
<comment type="caution">
    <text evidence="10">The sequence shown here is derived from an EMBL/GenBank/DDBJ whole genome shotgun (WGS) entry which is preliminary data.</text>
</comment>
<dbReference type="Proteomes" id="UP000295696">
    <property type="component" value="Unassembled WGS sequence"/>
</dbReference>
<dbReference type="Gene3D" id="3.30.2010.10">
    <property type="entry name" value="Metalloproteases ('zincins'), catalytic domain"/>
    <property type="match status" value="1"/>
</dbReference>
<evidence type="ECO:0000259" key="8">
    <source>
        <dbReference type="Pfam" id="PF01435"/>
    </source>
</evidence>
<dbReference type="InterPro" id="IPR055518">
    <property type="entry name" value="DUF7092"/>
</dbReference>
<dbReference type="GO" id="GO:0051603">
    <property type="term" value="P:proteolysis involved in protein catabolic process"/>
    <property type="evidence" value="ECO:0007669"/>
    <property type="project" value="TreeGrafter"/>
</dbReference>
<comment type="similarity">
    <text evidence="6">Belongs to the peptidase M48 family.</text>
</comment>
<dbReference type="GO" id="GO:0004222">
    <property type="term" value="F:metalloendopeptidase activity"/>
    <property type="evidence" value="ECO:0007669"/>
    <property type="project" value="InterPro"/>
</dbReference>
<feature type="transmembrane region" description="Helical" evidence="7">
    <location>
        <begin position="108"/>
        <end position="127"/>
    </location>
</feature>
<keyword evidence="1 6" id="KW-0645">Protease</keyword>
<dbReference type="Pfam" id="PF23368">
    <property type="entry name" value="DUF7092"/>
    <property type="match status" value="1"/>
</dbReference>
<protein>
    <submittedName>
        <fullName evidence="10">Peptidase M48-like protein</fullName>
    </submittedName>
</protein>
<dbReference type="RefSeq" id="WP_132248460.1">
    <property type="nucleotide sequence ID" value="NZ_SLZU01000025.1"/>
</dbReference>
<keyword evidence="7" id="KW-0472">Membrane</keyword>
<evidence type="ECO:0000256" key="7">
    <source>
        <dbReference type="SAM" id="Phobius"/>
    </source>
</evidence>
<keyword evidence="11" id="KW-1185">Reference proteome</keyword>
<accession>A0A4R3J2K8</accession>
<evidence type="ECO:0000256" key="6">
    <source>
        <dbReference type="RuleBase" id="RU003983"/>
    </source>
</evidence>
<name>A0A4R3J2K8_9RHOB</name>
<dbReference type="GO" id="GO:0046872">
    <property type="term" value="F:metal ion binding"/>
    <property type="evidence" value="ECO:0007669"/>
    <property type="project" value="UniProtKB-KW"/>
</dbReference>
<keyword evidence="5 6" id="KW-0482">Metalloprotease</keyword>
<keyword evidence="7" id="KW-1133">Transmembrane helix</keyword>
<evidence type="ECO:0000313" key="11">
    <source>
        <dbReference type="Proteomes" id="UP000295696"/>
    </source>
</evidence>
<dbReference type="InterPro" id="IPR001915">
    <property type="entry name" value="Peptidase_M48"/>
</dbReference>
<keyword evidence="3 6" id="KW-0378">Hydrolase</keyword>
<reference evidence="10 11" key="1">
    <citation type="submission" date="2019-03" db="EMBL/GenBank/DDBJ databases">
        <title>Genomic Encyclopedia of Type Strains, Phase IV (KMG-IV): sequencing the most valuable type-strain genomes for metagenomic binning, comparative biology and taxonomic classification.</title>
        <authorList>
            <person name="Goeker M."/>
        </authorList>
    </citation>
    <scope>NUCLEOTIDE SEQUENCE [LARGE SCALE GENOMIC DNA]</scope>
    <source>
        <strain evidence="10 11">DSM 104836</strain>
    </source>
</reference>
<organism evidence="10 11">
    <name type="scientific">Primorskyibacter sedentarius</name>
    <dbReference type="NCBI Taxonomy" id="745311"/>
    <lineage>
        <taxon>Bacteria</taxon>
        <taxon>Pseudomonadati</taxon>
        <taxon>Pseudomonadota</taxon>
        <taxon>Alphaproteobacteria</taxon>
        <taxon>Rhodobacterales</taxon>
        <taxon>Roseobacteraceae</taxon>
        <taxon>Primorskyibacter</taxon>
    </lineage>
</organism>
<evidence type="ECO:0000256" key="4">
    <source>
        <dbReference type="ARBA" id="ARBA00022833"/>
    </source>
</evidence>
<keyword evidence="7" id="KW-0812">Transmembrane</keyword>
<feature type="domain" description="DUF7092" evidence="9">
    <location>
        <begin position="17"/>
        <end position="76"/>
    </location>
</feature>
<evidence type="ECO:0000256" key="2">
    <source>
        <dbReference type="ARBA" id="ARBA00022723"/>
    </source>
</evidence>
<sequence length="391" mass="42050">MSTVIRVGTEPAAFVGEAAFFDGDKAVPQNATLTLDEEARELVIALAQSEHRWPLNKIREVPDQAGRDVMMLRLDGDPVQRLFLPNRTLAPRLPHRTRRAPVSRPGRIAAWAVAAVGAVAVIVLLLVPRLANQLADHIPPGGEHALGEVTLTQIRSALDQTGLQPVPFCTAAEGMAALDQLERRLTAGLDLPGPLSVHVLDHDMVNAFALPGGYIVLFRGLIDAAETPEEVAAVFAHEIGHVISRDPTRHALRSAGSIGVLGLIFGDFAGGALVLFLAERLIDATYARDAEEAADRFAHETLLAAALPPSAIGSFFERLLKENGEPEGIVAHFLSHPQMGDRIAAARDATPDNAVFRPALTDPEWNALRKICRQSARDVPSEPPKSGVGWR</sequence>
<dbReference type="InterPro" id="IPR051156">
    <property type="entry name" value="Mito/Outer_Membr_Metalloprot"/>
</dbReference>
<dbReference type="PANTHER" id="PTHR22726:SF1">
    <property type="entry name" value="METALLOENDOPEPTIDASE OMA1, MITOCHONDRIAL"/>
    <property type="match status" value="1"/>
</dbReference>
<keyword evidence="2" id="KW-0479">Metal-binding</keyword>
<evidence type="ECO:0000313" key="10">
    <source>
        <dbReference type="EMBL" id="TCS58451.1"/>
    </source>
</evidence>
<gene>
    <name evidence="10" type="ORF">EDD52_12510</name>
</gene>
<dbReference type="PANTHER" id="PTHR22726">
    <property type="entry name" value="METALLOENDOPEPTIDASE OMA1"/>
    <property type="match status" value="1"/>
</dbReference>
<keyword evidence="4 6" id="KW-0862">Zinc</keyword>
<evidence type="ECO:0000256" key="3">
    <source>
        <dbReference type="ARBA" id="ARBA00022801"/>
    </source>
</evidence>